<accession>A0A182FHR9</accession>
<evidence type="ECO:0000313" key="8">
    <source>
        <dbReference type="Proteomes" id="UP000069272"/>
    </source>
</evidence>
<comment type="cofactor">
    <cofactor evidence="1">
        <name>FMN</name>
        <dbReference type="ChEBI" id="CHEBI:58210"/>
    </cofactor>
</comment>
<dbReference type="PANTHER" id="PTHR23026:SF90">
    <property type="entry name" value="IODOTYROSINE DEIODINASE 1"/>
    <property type="match status" value="1"/>
</dbReference>
<evidence type="ECO:0000259" key="6">
    <source>
        <dbReference type="Pfam" id="PF00881"/>
    </source>
</evidence>
<keyword evidence="8" id="KW-1185">Reference proteome</keyword>
<dbReference type="VEuPathDB" id="VectorBase:AALB20_038291"/>
<reference evidence="7" key="2">
    <citation type="submission" date="2022-08" db="UniProtKB">
        <authorList>
            <consortium name="EnsemblMetazoa"/>
        </authorList>
    </citation>
    <scope>IDENTIFICATION</scope>
    <source>
        <strain evidence="7">STECLA/ALBI9_A</strain>
    </source>
</reference>
<dbReference type="CDD" id="cd02144">
    <property type="entry name" value="iodotyrosine_dehalogenase"/>
    <property type="match status" value="1"/>
</dbReference>
<dbReference type="GeneID" id="118464378"/>
<dbReference type="InterPro" id="IPR050627">
    <property type="entry name" value="Nitroreductase/BluB"/>
</dbReference>
<dbReference type="GO" id="GO:0005886">
    <property type="term" value="C:plasma membrane"/>
    <property type="evidence" value="ECO:0007669"/>
    <property type="project" value="TreeGrafter"/>
</dbReference>
<dbReference type="Proteomes" id="UP000069272">
    <property type="component" value="Chromosome 3L"/>
</dbReference>
<name>A0A182FHR9_ANOAL</name>
<dbReference type="GO" id="GO:0032553">
    <property type="term" value="F:ribonucleotide binding"/>
    <property type="evidence" value="ECO:0007669"/>
    <property type="project" value="UniProtKB-ARBA"/>
</dbReference>
<dbReference type="GO" id="GO:0006570">
    <property type="term" value="P:tyrosine metabolic process"/>
    <property type="evidence" value="ECO:0007669"/>
    <property type="project" value="TreeGrafter"/>
</dbReference>
<evidence type="ECO:0000256" key="3">
    <source>
        <dbReference type="ARBA" id="ARBA00022630"/>
    </source>
</evidence>
<evidence type="ECO:0000256" key="1">
    <source>
        <dbReference type="ARBA" id="ARBA00001917"/>
    </source>
</evidence>
<dbReference type="STRING" id="7167.A0A182FHR9"/>
<dbReference type="KEGG" id="aali:118464378"/>
<evidence type="ECO:0000313" key="7">
    <source>
        <dbReference type="EnsemblMetazoa" id="AALB006062-PA"/>
    </source>
</evidence>
<dbReference type="Gene3D" id="3.40.109.10">
    <property type="entry name" value="NADH Oxidase"/>
    <property type="match status" value="1"/>
</dbReference>
<dbReference type="InterPro" id="IPR000415">
    <property type="entry name" value="Nitroreductase-like"/>
</dbReference>
<dbReference type="SUPFAM" id="SSF55469">
    <property type="entry name" value="FMN-dependent nitroreductase-like"/>
    <property type="match status" value="1"/>
</dbReference>
<dbReference type="InterPro" id="IPR029479">
    <property type="entry name" value="Nitroreductase"/>
</dbReference>
<proteinExistence type="inferred from homology"/>
<dbReference type="OrthoDB" id="41362at2759"/>
<evidence type="ECO:0000256" key="4">
    <source>
        <dbReference type="ARBA" id="ARBA00022643"/>
    </source>
</evidence>
<dbReference type="CTD" id="389434"/>
<dbReference type="FunFam" id="3.40.109.10:FF:000004">
    <property type="entry name" value="Iodotyrosine deiodinase 1"/>
    <property type="match status" value="1"/>
</dbReference>
<dbReference type="RefSeq" id="XP_035787613.1">
    <property type="nucleotide sequence ID" value="XM_035931720.1"/>
</dbReference>
<keyword evidence="3" id="KW-0285">Flavoprotein</keyword>
<dbReference type="AlphaFoldDB" id="A0A182FHR9"/>
<keyword evidence="5" id="KW-0560">Oxidoreductase</keyword>
<evidence type="ECO:0000256" key="5">
    <source>
        <dbReference type="ARBA" id="ARBA00023002"/>
    </source>
</evidence>
<evidence type="ECO:0000256" key="2">
    <source>
        <dbReference type="ARBA" id="ARBA00007118"/>
    </source>
</evidence>
<reference evidence="7 8" key="1">
    <citation type="journal article" date="2017" name="G3 (Bethesda)">
        <title>The Physical Genome Mapping of Anopheles albimanus Corrected Scaffold Misassemblies and Identified Interarm Rearrangements in Genus Anopheles.</title>
        <authorList>
            <person name="Artemov G.N."/>
            <person name="Peery A.N."/>
            <person name="Jiang X."/>
            <person name="Tu Z."/>
            <person name="Stegniy V.N."/>
            <person name="Sharakhova M.V."/>
            <person name="Sharakhov I.V."/>
        </authorList>
    </citation>
    <scope>NUCLEOTIDE SEQUENCE [LARGE SCALE GENOMIC DNA]</scope>
    <source>
        <strain evidence="7 8">ALBI9_A</strain>
    </source>
</reference>
<organism evidence="7 8">
    <name type="scientific">Anopheles albimanus</name>
    <name type="common">New world malaria mosquito</name>
    <dbReference type="NCBI Taxonomy" id="7167"/>
    <lineage>
        <taxon>Eukaryota</taxon>
        <taxon>Metazoa</taxon>
        <taxon>Ecdysozoa</taxon>
        <taxon>Arthropoda</taxon>
        <taxon>Hexapoda</taxon>
        <taxon>Insecta</taxon>
        <taxon>Pterygota</taxon>
        <taxon>Neoptera</taxon>
        <taxon>Endopterygota</taxon>
        <taxon>Diptera</taxon>
        <taxon>Nematocera</taxon>
        <taxon>Culicoidea</taxon>
        <taxon>Culicidae</taxon>
        <taxon>Anophelinae</taxon>
        <taxon>Anopheles</taxon>
    </lineage>
</organism>
<protein>
    <recommendedName>
        <fullName evidence="6">Nitroreductase domain-containing protein</fullName>
    </recommendedName>
</protein>
<sequence length="312" mass="35102">MASYVEGWVESLISSSALVNYWNYIFPMLVGLYLAISLYDKHRYGGRKKLRITSPPTDSATDATKKLDGMEYVGDLDGDSEEGYELAPALEEKPRVPYSGATVTLDKDPFEAADKFYAIVNDRRSVRKFSQRPVEREIVERCIQAAGTGPSGAHTEPWTFCLVSDRSIKESIREIIEAEELVNYTQRMAKQWVTDLRPIQTNHIKEYLTEAPHLILVFKQTYGHKADGKKKQHYYNEISTSIATGILLCALQSAGLSSLVTTPLNCGPALRNLLERPPNEKLLVLLPVGYAAEDCTVPDLQRKPLEQLIVRY</sequence>
<dbReference type="EnsemblMetazoa" id="AALB006062-RA">
    <property type="protein sequence ID" value="AALB006062-PA"/>
    <property type="gene ID" value="AALB006062"/>
</dbReference>
<dbReference type="Pfam" id="PF00881">
    <property type="entry name" value="Nitroreductase"/>
    <property type="match status" value="1"/>
</dbReference>
<dbReference type="GO" id="GO:0140616">
    <property type="term" value="F:iodotyrosine deiodinase activity"/>
    <property type="evidence" value="ECO:0007669"/>
    <property type="project" value="UniProtKB-ARBA"/>
</dbReference>
<comment type="similarity">
    <text evidence="2">Belongs to the nitroreductase family.</text>
</comment>
<keyword evidence="4" id="KW-0288">FMN</keyword>
<feature type="domain" description="Nitroreductase" evidence="6">
    <location>
        <begin position="122"/>
        <end position="290"/>
    </location>
</feature>
<dbReference type="PANTHER" id="PTHR23026">
    <property type="entry name" value="NADPH NITROREDUCTASE"/>
    <property type="match status" value="1"/>
</dbReference>
<dbReference type="VEuPathDB" id="VectorBase:AALB006062"/>